<dbReference type="Proteomes" id="UP000321567">
    <property type="component" value="Unassembled WGS sequence"/>
</dbReference>
<dbReference type="EMBL" id="BJZO01000016">
    <property type="protein sequence ID" value="GEO80762.1"/>
    <property type="molecule type" value="Genomic_DNA"/>
</dbReference>
<dbReference type="SMART" id="SM00382">
    <property type="entry name" value="AAA"/>
    <property type="match status" value="1"/>
</dbReference>
<feature type="compositionally biased region" description="Low complexity" evidence="8">
    <location>
        <begin position="331"/>
        <end position="355"/>
    </location>
</feature>
<feature type="domain" description="ABC transporter" evidence="9">
    <location>
        <begin position="8"/>
        <end position="242"/>
    </location>
</feature>
<dbReference type="InterPro" id="IPR050093">
    <property type="entry name" value="ABC_SmlMolc_Importer"/>
</dbReference>
<name>A0A512H5M5_9PROT</name>
<dbReference type="RefSeq" id="WP_147162812.1">
    <property type="nucleotide sequence ID" value="NZ_BJZO01000016.1"/>
</dbReference>
<organism evidence="10 11">
    <name type="scientific">Pararhodospirillum oryzae</name>
    <dbReference type="NCBI Taxonomy" id="478448"/>
    <lineage>
        <taxon>Bacteria</taxon>
        <taxon>Pseudomonadati</taxon>
        <taxon>Pseudomonadota</taxon>
        <taxon>Alphaproteobacteria</taxon>
        <taxon>Rhodospirillales</taxon>
        <taxon>Rhodospirillaceae</taxon>
        <taxon>Pararhodospirillum</taxon>
    </lineage>
</organism>
<keyword evidence="11" id="KW-1185">Reference proteome</keyword>
<evidence type="ECO:0000256" key="5">
    <source>
        <dbReference type="ARBA" id="ARBA00022840"/>
    </source>
</evidence>
<evidence type="ECO:0000313" key="10">
    <source>
        <dbReference type="EMBL" id="GEO80762.1"/>
    </source>
</evidence>
<proteinExistence type="predicted"/>
<keyword evidence="4" id="KW-0547">Nucleotide-binding</keyword>
<dbReference type="Gene3D" id="2.40.50.100">
    <property type="match status" value="1"/>
</dbReference>
<evidence type="ECO:0000313" key="11">
    <source>
        <dbReference type="Proteomes" id="UP000321567"/>
    </source>
</evidence>
<dbReference type="Pfam" id="PF08402">
    <property type="entry name" value="TOBE_2"/>
    <property type="match status" value="1"/>
</dbReference>
<evidence type="ECO:0000256" key="1">
    <source>
        <dbReference type="ARBA" id="ARBA00022448"/>
    </source>
</evidence>
<evidence type="ECO:0000256" key="3">
    <source>
        <dbReference type="ARBA" id="ARBA00022519"/>
    </source>
</evidence>
<evidence type="ECO:0000259" key="9">
    <source>
        <dbReference type="PROSITE" id="PS50893"/>
    </source>
</evidence>
<keyword evidence="2" id="KW-1003">Cell membrane</keyword>
<dbReference type="GO" id="GO:0022857">
    <property type="term" value="F:transmembrane transporter activity"/>
    <property type="evidence" value="ECO:0007669"/>
    <property type="project" value="InterPro"/>
</dbReference>
<dbReference type="GO" id="GO:0043190">
    <property type="term" value="C:ATP-binding cassette (ABC) transporter complex"/>
    <property type="evidence" value="ECO:0007669"/>
    <property type="project" value="InterPro"/>
</dbReference>
<evidence type="ECO:0000256" key="7">
    <source>
        <dbReference type="ARBA" id="ARBA00023136"/>
    </source>
</evidence>
<protein>
    <submittedName>
        <fullName evidence="10">Fe(3+) ions import ATP-binding protein FbpC</fullName>
    </submittedName>
</protein>
<dbReference type="GO" id="GO:0015697">
    <property type="term" value="P:quaternary ammonium group transport"/>
    <property type="evidence" value="ECO:0007669"/>
    <property type="project" value="UniProtKB-ARBA"/>
</dbReference>
<keyword evidence="1" id="KW-0813">Transport</keyword>
<dbReference type="PANTHER" id="PTHR42781:SF5">
    <property type="entry name" value="PUTRESCINE TRANSPORT ATP-BINDING PROTEIN POTG"/>
    <property type="match status" value="1"/>
</dbReference>
<dbReference type="GO" id="GO:0016887">
    <property type="term" value="F:ATP hydrolysis activity"/>
    <property type="evidence" value="ECO:0007669"/>
    <property type="project" value="InterPro"/>
</dbReference>
<dbReference type="InterPro" id="IPR013611">
    <property type="entry name" value="Transp-assoc_OB_typ2"/>
</dbReference>
<dbReference type="Gene3D" id="3.40.50.300">
    <property type="entry name" value="P-loop containing nucleotide triphosphate hydrolases"/>
    <property type="match status" value="1"/>
</dbReference>
<dbReference type="Pfam" id="PF00005">
    <property type="entry name" value="ABC_tran"/>
    <property type="match status" value="1"/>
</dbReference>
<sequence length="402" mass="42335">MTDRPAALALEGIHKTFGSFVALADVSLRVEEGAFVAFLGPSGCGKTTLLRIIAGLDRQSAGQVWQQGREVSDLPPARRDFGIVFQSYALFPNLTVERNVGFGLENGPRATRLAPAQRRQRVAELLDLVGLADQARKYPAQLSGGQQQRVGLARALASSPSLLLLDEPLSALDAKVRQRLRGEIKALQRCLGLTTIMVTHDQEEALSMADQVVVMNKGRLEQVGAPRDIYRHPANAFVAGFVGTINVLAGHRTPDGHLRPGAPNGAGGTPVTVCLRPEDIQCQPLEADAPDADALAEGHVHGILQETEFLGPVLRAHVRVPALWPAALGSGIPGPEAPGSEAPGSEAPGSEAPGPQALIADLPAAQAHAFQPGRPVRVFLPAERLRCFPPEGGTGLGRGAGS</sequence>
<dbReference type="AlphaFoldDB" id="A0A512H5M5"/>
<dbReference type="InterPro" id="IPR003593">
    <property type="entry name" value="AAA+_ATPase"/>
</dbReference>
<dbReference type="SUPFAM" id="SSF52540">
    <property type="entry name" value="P-loop containing nucleoside triphosphate hydrolases"/>
    <property type="match status" value="1"/>
</dbReference>
<keyword evidence="5 10" id="KW-0067">ATP-binding</keyword>
<dbReference type="InterPro" id="IPR027417">
    <property type="entry name" value="P-loop_NTPase"/>
</dbReference>
<keyword evidence="7" id="KW-0472">Membrane</keyword>
<dbReference type="InterPro" id="IPR017871">
    <property type="entry name" value="ABC_transporter-like_CS"/>
</dbReference>
<dbReference type="PANTHER" id="PTHR42781">
    <property type="entry name" value="SPERMIDINE/PUTRESCINE IMPORT ATP-BINDING PROTEIN POTA"/>
    <property type="match status" value="1"/>
</dbReference>
<evidence type="ECO:0000256" key="8">
    <source>
        <dbReference type="SAM" id="MobiDB-lite"/>
    </source>
</evidence>
<dbReference type="SUPFAM" id="SSF50331">
    <property type="entry name" value="MOP-like"/>
    <property type="match status" value="1"/>
</dbReference>
<dbReference type="PROSITE" id="PS00211">
    <property type="entry name" value="ABC_TRANSPORTER_1"/>
    <property type="match status" value="1"/>
</dbReference>
<evidence type="ECO:0000256" key="6">
    <source>
        <dbReference type="ARBA" id="ARBA00022967"/>
    </source>
</evidence>
<accession>A0A512H5M5</accession>
<dbReference type="GO" id="GO:0005524">
    <property type="term" value="F:ATP binding"/>
    <property type="evidence" value="ECO:0007669"/>
    <property type="project" value="UniProtKB-KW"/>
</dbReference>
<dbReference type="FunFam" id="3.40.50.300:FF:000425">
    <property type="entry name" value="Probable ABC transporter, ATP-binding subunit"/>
    <property type="match status" value="1"/>
</dbReference>
<dbReference type="PROSITE" id="PS50893">
    <property type="entry name" value="ABC_TRANSPORTER_2"/>
    <property type="match status" value="1"/>
</dbReference>
<dbReference type="InterPro" id="IPR008995">
    <property type="entry name" value="Mo/tungstate-bd_C_term_dom"/>
</dbReference>
<evidence type="ECO:0000256" key="4">
    <source>
        <dbReference type="ARBA" id="ARBA00022741"/>
    </source>
</evidence>
<keyword evidence="3" id="KW-0997">Cell inner membrane</keyword>
<keyword evidence="6" id="KW-1278">Translocase</keyword>
<comment type="caution">
    <text evidence="10">The sequence shown here is derived from an EMBL/GenBank/DDBJ whole genome shotgun (WGS) entry which is preliminary data.</text>
</comment>
<dbReference type="OrthoDB" id="9802264at2"/>
<gene>
    <name evidence="10" type="primary">fbpC</name>
    <name evidence="10" type="ORF">ROR02_08930</name>
</gene>
<reference evidence="10 11" key="1">
    <citation type="submission" date="2019-07" db="EMBL/GenBank/DDBJ databases">
        <title>Whole genome shotgun sequence of Rhodospirillum oryzae NBRC 107573.</title>
        <authorList>
            <person name="Hosoyama A."/>
            <person name="Uohara A."/>
            <person name="Ohji S."/>
            <person name="Ichikawa N."/>
        </authorList>
    </citation>
    <scope>NUCLEOTIDE SEQUENCE [LARGE SCALE GENOMIC DNA]</scope>
    <source>
        <strain evidence="10 11">NBRC 107573</strain>
    </source>
</reference>
<feature type="region of interest" description="Disordered" evidence="8">
    <location>
        <begin position="331"/>
        <end position="356"/>
    </location>
</feature>
<dbReference type="InterPro" id="IPR003439">
    <property type="entry name" value="ABC_transporter-like_ATP-bd"/>
</dbReference>
<evidence type="ECO:0000256" key="2">
    <source>
        <dbReference type="ARBA" id="ARBA00022475"/>
    </source>
</evidence>